<dbReference type="Gene3D" id="2.40.70.10">
    <property type="entry name" value="Acid Proteases"/>
    <property type="match status" value="1"/>
</dbReference>
<evidence type="ECO:0000256" key="1">
    <source>
        <dbReference type="SAM" id="MobiDB-lite"/>
    </source>
</evidence>
<gene>
    <name evidence="3" type="ORF">U9M48_011757</name>
</gene>
<organism evidence="3 4">
    <name type="scientific">Paspalum notatum var. saurae</name>
    <dbReference type="NCBI Taxonomy" id="547442"/>
    <lineage>
        <taxon>Eukaryota</taxon>
        <taxon>Viridiplantae</taxon>
        <taxon>Streptophyta</taxon>
        <taxon>Embryophyta</taxon>
        <taxon>Tracheophyta</taxon>
        <taxon>Spermatophyta</taxon>
        <taxon>Magnoliopsida</taxon>
        <taxon>Liliopsida</taxon>
        <taxon>Poales</taxon>
        <taxon>Poaceae</taxon>
        <taxon>PACMAD clade</taxon>
        <taxon>Panicoideae</taxon>
        <taxon>Andropogonodae</taxon>
        <taxon>Paspaleae</taxon>
        <taxon>Paspalinae</taxon>
        <taxon>Paspalum</taxon>
    </lineage>
</organism>
<dbReference type="Pfam" id="PF03732">
    <property type="entry name" value="Retrotrans_gag"/>
    <property type="match status" value="1"/>
</dbReference>
<sequence length="366" mass="41692">MRRAGHEPTREEFSRAFRAHYIPDSLVEQKKREFRELKQGNKTVMQYVQAFIHLSQYAPEDVRDDPSRAARLLSGFDPTLQTHLGRRYQSFTDLVDTALDMENRLRVANEDQRRKRQANTSAAGSSQKQKAVYRPPQQHYQQSRFVTGHFSRDCRAPRRIQGPNPAGGSQQGKQKGPAQKTGRVHYIHMEQIPAGVPVLAGTFIINGHPTVVLFDSGATHTFISKTYAQRHGLKMYKLRDNYHITAPGSPIDTSLGVRFLKFEIGMESFIINPMVLPHQGIDVILGMNWMTENNAVLDIGSRTIQLRSRVSGKVIRVHMPDMKHMVAAVNATEVDEIRKIPVVCDFPDVFRRSFRVYPRTGMWNSA</sequence>
<dbReference type="GO" id="GO:0004190">
    <property type="term" value="F:aspartic-type endopeptidase activity"/>
    <property type="evidence" value="ECO:0007669"/>
    <property type="project" value="InterPro"/>
</dbReference>
<dbReference type="InterPro" id="IPR021109">
    <property type="entry name" value="Peptidase_aspartic_dom_sf"/>
</dbReference>
<protein>
    <recommendedName>
        <fullName evidence="2">Retrotransposon gag domain-containing protein</fullName>
    </recommendedName>
</protein>
<dbReference type="InterPro" id="IPR005162">
    <property type="entry name" value="Retrotrans_gag_dom"/>
</dbReference>
<dbReference type="SUPFAM" id="SSF50630">
    <property type="entry name" value="Acid proteases"/>
    <property type="match status" value="1"/>
</dbReference>
<name>A0AAQ3SXP8_PASNO</name>
<dbReference type="GO" id="GO:0006508">
    <property type="term" value="P:proteolysis"/>
    <property type="evidence" value="ECO:0007669"/>
    <property type="project" value="InterPro"/>
</dbReference>
<dbReference type="Pfam" id="PF08284">
    <property type="entry name" value="RVP_2"/>
    <property type="match status" value="1"/>
</dbReference>
<dbReference type="InterPro" id="IPR001969">
    <property type="entry name" value="Aspartic_peptidase_AS"/>
</dbReference>
<dbReference type="InterPro" id="IPR032567">
    <property type="entry name" value="RTL1-rel"/>
</dbReference>
<accession>A0AAQ3SXP8</accession>
<dbReference type="EMBL" id="CP144747">
    <property type="protein sequence ID" value="WVZ61952.1"/>
    <property type="molecule type" value="Genomic_DNA"/>
</dbReference>
<proteinExistence type="predicted"/>
<feature type="region of interest" description="Disordered" evidence="1">
    <location>
        <begin position="108"/>
        <end position="140"/>
    </location>
</feature>
<dbReference type="PANTHER" id="PTHR15503:SF45">
    <property type="entry name" value="RNA-DIRECTED DNA POLYMERASE HOMOLOG"/>
    <property type="match status" value="1"/>
</dbReference>
<feature type="domain" description="Retrotransposon gag" evidence="2">
    <location>
        <begin position="11"/>
        <end position="76"/>
    </location>
</feature>
<evidence type="ECO:0000313" key="3">
    <source>
        <dbReference type="EMBL" id="WVZ61952.1"/>
    </source>
</evidence>
<reference evidence="3 4" key="1">
    <citation type="submission" date="2024-02" db="EMBL/GenBank/DDBJ databases">
        <title>High-quality chromosome-scale genome assembly of Pensacola bahiagrass (Paspalum notatum Flugge var. saurae).</title>
        <authorList>
            <person name="Vega J.M."/>
            <person name="Podio M."/>
            <person name="Orjuela J."/>
            <person name="Siena L.A."/>
            <person name="Pessino S.C."/>
            <person name="Combes M.C."/>
            <person name="Mariac C."/>
            <person name="Albertini E."/>
            <person name="Pupilli F."/>
            <person name="Ortiz J.P.A."/>
            <person name="Leblanc O."/>
        </authorList>
    </citation>
    <scope>NUCLEOTIDE SEQUENCE [LARGE SCALE GENOMIC DNA]</scope>
    <source>
        <strain evidence="3">R1</strain>
        <tissue evidence="3">Leaf</tissue>
    </source>
</reference>
<feature type="region of interest" description="Disordered" evidence="1">
    <location>
        <begin position="155"/>
        <end position="181"/>
    </location>
</feature>
<evidence type="ECO:0000313" key="4">
    <source>
        <dbReference type="Proteomes" id="UP001341281"/>
    </source>
</evidence>
<dbReference type="AlphaFoldDB" id="A0AAQ3SXP8"/>
<dbReference type="CDD" id="cd00303">
    <property type="entry name" value="retropepsin_like"/>
    <property type="match status" value="1"/>
</dbReference>
<dbReference type="PROSITE" id="PS00141">
    <property type="entry name" value="ASP_PROTEASE"/>
    <property type="match status" value="1"/>
</dbReference>
<dbReference type="PANTHER" id="PTHR15503">
    <property type="entry name" value="LDOC1 RELATED"/>
    <property type="match status" value="1"/>
</dbReference>
<feature type="compositionally biased region" description="Polar residues" evidence="1">
    <location>
        <begin position="118"/>
        <end position="129"/>
    </location>
</feature>
<evidence type="ECO:0000259" key="2">
    <source>
        <dbReference type="Pfam" id="PF03732"/>
    </source>
</evidence>
<dbReference type="Proteomes" id="UP001341281">
    <property type="component" value="Chromosome 03"/>
</dbReference>
<keyword evidence="4" id="KW-1185">Reference proteome</keyword>